<evidence type="ECO:0000313" key="6">
    <source>
        <dbReference type="Proteomes" id="UP001321473"/>
    </source>
</evidence>
<dbReference type="EMBL" id="JARKHS020013382">
    <property type="protein sequence ID" value="KAK8776073.1"/>
    <property type="molecule type" value="Genomic_DNA"/>
</dbReference>
<evidence type="ECO:0000256" key="3">
    <source>
        <dbReference type="SAM" id="MobiDB-lite"/>
    </source>
</evidence>
<dbReference type="PROSITE" id="PS50240">
    <property type="entry name" value="TRYPSIN_DOM"/>
    <property type="match status" value="1"/>
</dbReference>
<comment type="similarity">
    <text evidence="2">Belongs to the peptidase S1 family. CLIP subfamily.</text>
</comment>
<dbReference type="Proteomes" id="UP001321473">
    <property type="component" value="Unassembled WGS sequence"/>
</dbReference>
<dbReference type="Gene3D" id="2.40.10.10">
    <property type="entry name" value="Trypsin-like serine proteases"/>
    <property type="match status" value="1"/>
</dbReference>
<evidence type="ECO:0000256" key="1">
    <source>
        <dbReference type="ARBA" id="ARBA00023157"/>
    </source>
</evidence>
<keyword evidence="6" id="KW-1185">Reference proteome</keyword>
<dbReference type="InterPro" id="IPR009003">
    <property type="entry name" value="Peptidase_S1_PA"/>
</dbReference>
<comment type="caution">
    <text evidence="5">The sequence shown here is derived from an EMBL/GenBank/DDBJ whole genome shotgun (WGS) entry which is preliminary data.</text>
</comment>
<reference evidence="5 6" key="1">
    <citation type="journal article" date="2023" name="Arcadia Sci">
        <title>De novo assembly of a long-read Amblyomma americanum tick genome.</title>
        <authorList>
            <person name="Chou S."/>
            <person name="Poskanzer K.E."/>
            <person name="Rollins M."/>
            <person name="Thuy-Boun P.S."/>
        </authorList>
    </citation>
    <scope>NUCLEOTIDE SEQUENCE [LARGE SCALE GENOMIC DNA]</scope>
    <source>
        <strain evidence="5">F_SG_1</strain>
        <tissue evidence="5">Salivary glands</tissue>
    </source>
</reference>
<evidence type="ECO:0000313" key="5">
    <source>
        <dbReference type="EMBL" id="KAK8776073.1"/>
    </source>
</evidence>
<dbReference type="GO" id="GO:0006508">
    <property type="term" value="P:proteolysis"/>
    <property type="evidence" value="ECO:0007669"/>
    <property type="project" value="InterPro"/>
</dbReference>
<evidence type="ECO:0000256" key="2">
    <source>
        <dbReference type="ARBA" id="ARBA00024195"/>
    </source>
</evidence>
<dbReference type="CDD" id="cd00190">
    <property type="entry name" value="Tryp_SPc"/>
    <property type="match status" value="1"/>
</dbReference>
<dbReference type="InterPro" id="IPR051487">
    <property type="entry name" value="Ser/Thr_Proteases_Immune/Dev"/>
</dbReference>
<sequence length="251" mass="27323">MSQRCKGAQQQHRRRRRSGRQTTCGVAGRYGHGRIVGGSQVFAHKFPWLVSSSSLVVHRQALSHPERLQVLLGVHDLSRPQQHSAAHNVSRVLVHPGYRHPYYDAALLLLRGAPPSDADHVRPICLPQSADRYMPGTKTLVAGWGRVHTYGPFSSTPNEVYLNVVRNEECSRRYNGSSVQGLICAGAKGRDICDGDAGGPLMQFYAGRYYAAAIAGSGLAGGCALDGVPAVFTRVGTLLRWIRKTTGLQTL</sequence>
<feature type="region of interest" description="Disordered" evidence="3">
    <location>
        <begin position="1"/>
        <end position="24"/>
    </location>
</feature>
<feature type="domain" description="Peptidase S1" evidence="4">
    <location>
        <begin position="35"/>
        <end position="247"/>
    </location>
</feature>
<keyword evidence="1" id="KW-1015">Disulfide bond</keyword>
<gene>
    <name evidence="5" type="ORF">V5799_030582</name>
</gene>
<name>A0AAQ4ENM4_AMBAM</name>
<dbReference type="InterPro" id="IPR043504">
    <property type="entry name" value="Peptidase_S1_PA_chymotrypsin"/>
</dbReference>
<dbReference type="AlphaFoldDB" id="A0AAQ4ENM4"/>
<dbReference type="SUPFAM" id="SSF50494">
    <property type="entry name" value="Trypsin-like serine proteases"/>
    <property type="match status" value="1"/>
</dbReference>
<organism evidence="5 6">
    <name type="scientific">Amblyomma americanum</name>
    <name type="common">Lone star tick</name>
    <dbReference type="NCBI Taxonomy" id="6943"/>
    <lineage>
        <taxon>Eukaryota</taxon>
        <taxon>Metazoa</taxon>
        <taxon>Ecdysozoa</taxon>
        <taxon>Arthropoda</taxon>
        <taxon>Chelicerata</taxon>
        <taxon>Arachnida</taxon>
        <taxon>Acari</taxon>
        <taxon>Parasitiformes</taxon>
        <taxon>Ixodida</taxon>
        <taxon>Ixodoidea</taxon>
        <taxon>Ixodidae</taxon>
        <taxon>Amblyomminae</taxon>
        <taxon>Amblyomma</taxon>
    </lineage>
</organism>
<proteinExistence type="inferred from homology"/>
<accession>A0AAQ4ENM4</accession>
<dbReference type="PANTHER" id="PTHR24256">
    <property type="entry name" value="TRYPTASE-RELATED"/>
    <property type="match status" value="1"/>
</dbReference>
<dbReference type="InterPro" id="IPR001254">
    <property type="entry name" value="Trypsin_dom"/>
</dbReference>
<dbReference type="GO" id="GO:0004252">
    <property type="term" value="F:serine-type endopeptidase activity"/>
    <property type="evidence" value="ECO:0007669"/>
    <property type="project" value="InterPro"/>
</dbReference>
<evidence type="ECO:0000259" key="4">
    <source>
        <dbReference type="PROSITE" id="PS50240"/>
    </source>
</evidence>
<dbReference type="SMART" id="SM00020">
    <property type="entry name" value="Tryp_SPc"/>
    <property type="match status" value="1"/>
</dbReference>
<protein>
    <recommendedName>
        <fullName evidence="4">Peptidase S1 domain-containing protein</fullName>
    </recommendedName>
</protein>
<dbReference type="Pfam" id="PF00089">
    <property type="entry name" value="Trypsin"/>
    <property type="match status" value="1"/>
</dbReference>